<dbReference type="Proteomes" id="UP001049176">
    <property type="component" value="Chromosome 10"/>
</dbReference>
<dbReference type="EMBL" id="CM032190">
    <property type="protein sequence ID" value="KAG7086658.1"/>
    <property type="molecule type" value="Genomic_DNA"/>
</dbReference>
<sequence length="93" mass="10815">MTFRMDNVRPHLVKELKNVEKCCIKEFLHFMLRRLRGDYSGDPTMSKQQAKPDLLEEVLAGILNFANGTAKFQSKEAELKTTIMNEVREKLNE</sequence>
<name>A0A9P7ULP1_9AGAR</name>
<comment type="caution">
    <text evidence="1">The sequence shown here is derived from an EMBL/GenBank/DDBJ whole genome shotgun (WGS) entry which is preliminary data.</text>
</comment>
<protein>
    <submittedName>
        <fullName evidence="1">Uncharacterized protein</fullName>
    </submittedName>
</protein>
<accession>A0A9P7ULP1</accession>
<reference evidence="1" key="1">
    <citation type="journal article" date="2021" name="Genome Biol. Evol.">
        <title>The assembled and annotated genome of the fairy-ring fungus Marasmius oreades.</title>
        <authorList>
            <person name="Hiltunen M."/>
            <person name="Ament-Velasquez S.L."/>
            <person name="Johannesson H."/>
        </authorList>
    </citation>
    <scope>NUCLEOTIDE SEQUENCE</scope>
    <source>
        <strain evidence="1">03SP1</strain>
    </source>
</reference>
<dbReference type="RefSeq" id="XP_043003129.1">
    <property type="nucleotide sequence ID" value="XM_043159526.1"/>
</dbReference>
<keyword evidence="2" id="KW-1185">Reference proteome</keyword>
<gene>
    <name evidence="1" type="ORF">E1B28_002598</name>
</gene>
<evidence type="ECO:0000313" key="1">
    <source>
        <dbReference type="EMBL" id="KAG7086658.1"/>
    </source>
</evidence>
<evidence type="ECO:0000313" key="2">
    <source>
        <dbReference type="Proteomes" id="UP001049176"/>
    </source>
</evidence>
<dbReference type="GeneID" id="66071674"/>
<dbReference type="KEGG" id="more:E1B28_002598"/>
<proteinExistence type="predicted"/>
<organism evidence="1 2">
    <name type="scientific">Marasmius oreades</name>
    <name type="common">fairy-ring Marasmius</name>
    <dbReference type="NCBI Taxonomy" id="181124"/>
    <lineage>
        <taxon>Eukaryota</taxon>
        <taxon>Fungi</taxon>
        <taxon>Dikarya</taxon>
        <taxon>Basidiomycota</taxon>
        <taxon>Agaricomycotina</taxon>
        <taxon>Agaricomycetes</taxon>
        <taxon>Agaricomycetidae</taxon>
        <taxon>Agaricales</taxon>
        <taxon>Marasmiineae</taxon>
        <taxon>Marasmiaceae</taxon>
        <taxon>Marasmius</taxon>
    </lineage>
</organism>
<dbReference type="AlphaFoldDB" id="A0A9P7ULP1"/>